<dbReference type="InterPro" id="IPR045357">
    <property type="entry name" value="Aminopeptidase_N-like_N"/>
</dbReference>
<dbReference type="InterPro" id="IPR024571">
    <property type="entry name" value="ERAP1-like_C_dom"/>
</dbReference>
<keyword evidence="6" id="KW-0449">Lipoprotein</keyword>
<feature type="transmembrane region" description="Helical" evidence="22">
    <location>
        <begin position="30"/>
        <end position="54"/>
    </location>
</feature>
<keyword evidence="14 22" id="KW-1133">Transmembrane helix</keyword>
<organism evidence="27 28">
    <name type="scientific">Halocaridina rubra</name>
    <name type="common">Hawaiian red shrimp</name>
    <dbReference type="NCBI Taxonomy" id="373956"/>
    <lineage>
        <taxon>Eukaryota</taxon>
        <taxon>Metazoa</taxon>
        <taxon>Ecdysozoa</taxon>
        <taxon>Arthropoda</taxon>
        <taxon>Crustacea</taxon>
        <taxon>Multicrustacea</taxon>
        <taxon>Malacostraca</taxon>
        <taxon>Eumalacostraca</taxon>
        <taxon>Eucarida</taxon>
        <taxon>Decapoda</taxon>
        <taxon>Pleocyemata</taxon>
        <taxon>Caridea</taxon>
        <taxon>Atyoidea</taxon>
        <taxon>Atyidae</taxon>
        <taxon>Halocaridina</taxon>
    </lineage>
</organism>
<reference evidence="27 28" key="1">
    <citation type="submission" date="2023-11" db="EMBL/GenBank/DDBJ databases">
        <title>Halocaridina rubra genome assembly.</title>
        <authorList>
            <person name="Smith C."/>
        </authorList>
    </citation>
    <scope>NUCLEOTIDE SEQUENCE [LARGE SCALE GENOMIC DNA]</scope>
    <source>
        <strain evidence="27">EP-1</strain>
        <tissue evidence="27">Whole</tissue>
    </source>
</reference>
<comment type="similarity">
    <text evidence="4 22">Belongs to the peptidase M1 family.</text>
</comment>
<dbReference type="PANTHER" id="PTHR11533">
    <property type="entry name" value="PROTEASE M1 ZINC METALLOPROTEASE"/>
    <property type="match status" value="1"/>
</dbReference>
<dbReference type="GO" id="GO:0070006">
    <property type="term" value="F:metalloaminopeptidase activity"/>
    <property type="evidence" value="ECO:0007669"/>
    <property type="project" value="TreeGrafter"/>
</dbReference>
<dbReference type="FunFam" id="1.10.390.10:FF:000033">
    <property type="entry name" value="Endoplasmic reticulum aminopeptidase 1b"/>
    <property type="match status" value="1"/>
</dbReference>
<evidence type="ECO:0000256" key="19">
    <source>
        <dbReference type="PIRSR" id="PIRSR634016-1"/>
    </source>
</evidence>
<keyword evidence="7 22" id="KW-0645">Protease</keyword>
<dbReference type="GO" id="GO:0042277">
    <property type="term" value="F:peptide binding"/>
    <property type="evidence" value="ECO:0007669"/>
    <property type="project" value="TreeGrafter"/>
</dbReference>
<feature type="active site" description="Proton acceptor" evidence="19">
    <location>
        <position position="434"/>
    </location>
</feature>
<evidence type="ECO:0000256" key="8">
    <source>
        <dbReference type="ARBA" id="ARBA00022692"/>
    </source>
</evidence>
<dbReference type="SUPFAM" id="SSF55486">
    <property type="entry name" value="Metalloproteases ('zincins'), catalytic domain"/>
    <property type="match status" value="1"/>
</dbReference>
<dbReference type="Gene3D" id="2.60.40.1730">
    <property type="entry name" value="tricorn interacting facor f3 domain"/>
    <property type="match status" value="1"/>
</dbReference>
<comment type="subcellular location">
    <subcellularLocation>
        <location evidence="3">Cell membrane</location>
        <topology evidence="3">Lipid-anchor</topology>
        <topology evidence="3">GPI-anchor</topology>
    </subcellularLocation>
    <subcellularLocation>
        <location evidence="2">Membrane</location>
        <topology evidence="2">Single-pass type II membrane protein</topology>
    </subcellularLocation>
</comment>
<feature type="compositionally biased region" description="Low complexity" evidence="23">
    <location>
        <begin position="107"/>
        <end position="119"/>
    </location>
</feature>
<evidence type="ECO:0000256" key="16">
    <source>
        <dbReference type="ARBA" id="ARBA00023136"/>
    </source>
</evidence>
<dbReference type="SUPFAM" id="SSF63737">
    <property type="entry name" value="Leukotriene A4 hydrolase N-terminal domain"/>
    <property type="match status" value="1"/>
</dbReference>
<dbReference type="AlphaFoldDB" id="A0AAN9AEN2"/>
<evidence type="ECO:0000256" key="4">
    <source>
        <dbReference type="ARBA" id="ARBA00010136"/>
    </source>
</evidence>
<feature type="binding site" evidence="20">
    <location>
        <position position="433"/>
    </location>
    <ligand>
        <name>Zn(2+)</name>
        <dbReference type="ChEBI" id="CHEBI:29105"/>
        <note>catalytic</note>
    </ligand>
</feature>
<comment type="caution">
    <text evidence="27">The sequence shown here is derived from an EMBL/GenBank/DDBJ whole genome shotgun (WGS) entry which is preliminary data.</text>
</comment>
<dbReference type="InterPro" id="IPR042097">
    <property type="entry name" value="Aminopeptidase_N-like_N_sf"/>
</dbReference>
<evidence type="ECO:0000256" key="13">
    <source>
        <dbReference type="ARBA" id="ARBA00022968"/>
    </source>
</evidence>
<evidence type="ECO:0000256" key="17">
    <source>
        <dbReference type="ARBA" id="ARBA00023157"/>
    </source>
</evidence>
<dbReference type="InterPro" id="IPR001930">
    <property type="entry name" value="Peptidase_M1"/>
</dbReference>
<dbReference type="Pfam" id="PF17900">
    <property type="entry name" value="Peptidase_M1_N"/>
    <property type="match status" value="1"/>
</dbReference>
<dbReference type="InterPro" id="IPR034016">
    <property type="entry name" value="M1_APN-typ"/>
</dbReference>
<sequence>MGMQALSMDMNHPDNTISFSKKKGCYISRCAAVVYSILFISSVVATGLLVYYYLPQISGVVNDVREFFHKESNQEKHAYNIPIQISTTTMRMELPTEDSEKRTINQSPTTTFPPSSPSTVEKKWSMRLPRTVKPLHYIVKLQPFVNGNFSIKGYVEIEIEALEATSNITLHIADIITHNETITLTRLNQGREVAILPVEKHEFDSLREFYIAHLKKPLDRGSHYKLKMGFRGYLNDNMKGFYRSTYTDDDGNQKFLAATQFQASDARRAFPCFDEPGIKATFEIFLAREENMNSVSNMPVVETIPVSGENGWVWDRFNTTVPMSTYLIAFAISDFASKNVTNENWMFRVWARESALQQAEYAFDIGPKMLKHFEDFFQIPFPLPKVDMIALPDFAPGAMENWGLITFRETLMLYHPRTSSAFNKQLVAQVTGHELAHQWFGNLVTPQWWTDIWLNEGFASYVEYIGVDYYAPTNHRAYKGGILFVSPPEKSPVVTYHNMSEYKFEASLILSPYLSQYSNAEQDDLWHYLTLAAHEDQILPLDLTVKTVMDTWTLQMGYPVIKVTRSSDGTSAVISQERFLLSKKANSTDDHDYKWWVPLTYTSQGLPDFQNTKTMIWMKPSEPEITIVNLPPENQWLIFNLQQTGFYRVNYDEKNWMLIENQLLQNHSVIHTINRAQVLDDAMNFARAGHLPYNTSLSLYKYLSAEDQYAPWAAALNNLAYIRRMFASTPGYGALKQYLLSLVLPLYESVGFEDSSEDPLLSQYKRQKGLSWACVLEHPDCLEKSVALYHKWMQNPANSSIISPNLKSMVYCRAIQEGGEEEWNFAWQQYLLSNVGSEKEQLLSGMGCSRKLWMLSRYLEMAFTSESGIRKQDSYRVFSAVATNPVGTPIAWNYLREHFNRIHS</sequence>
<dbReference type="GO" id="GO:0098552">
    <property type="term" value="C:side of membrane"/>
    <property type="evidence" value="ECO:0007669"/>
    <property type="project" value="UniProtKB-KW"/>
</dbReference>
<dbReference type="Pfam" id="PF01433">
    <property type="entry name" value="Peptidase_M1"/>
    <property type="match status" value="1"/>
</dbReference>
<keyword evidence="16 22" id="KW-0472">Membrane</keyword>
<evidence type="ECO:0000256" key="23">
    <source>
        <dbReference type="SAM" id="MobiDB-lite"/>
    </source>
</evidence>
<gene>
    <name evidence="27" type="ORF">SK128_006192</name>
</gene>
<feature type="binding site" evidence="20">
    <location>
        <position position="437"/>
    </location>
    <ligand>
        <name>Zn(2+)</name>
        <dbReference type="ChEBI" id="CHEBI:29105"/>
        <note>catalytic</note>
    </ligand>
</feature>
<dbReference type="EMBL" id="JAXCGZ010000519">
    <property type="protein sequence ID" value="KAK7085869.1"/>
    <property type="molecule type" value="Genomic_DNA"/>
</dbReference>
<keyword evidence="10" id="KW-0732">Signal</keyword>
<keyword evidence="17" id="KW-1015">Disulfide bond</keyword>
<comment type="catalytic activity">
    <reaction evidence="1">
        <text>Release of an N-terminal amino acid, Xaa-|-Yaa- from a peptide, amide or arylamide. Xaa is preferably Ala, but may be most amino acids including Pro (slow action). When a terminal hydrophobic residue is followed by a prolyl residue, the two may be released as an intact Xaa-Pro dipeptide.</text>
        <dbReference type="EC" id="3.4.11.2"/>
    </reaction>
</comment>
<dbReference type="InterPro" id="IPR050344">
    <property type="entry name" value="Peptidase_M1_aminopeptidases"/>
</dbReference>
<evidence type="ECO:0000259" key="25">
    <source>
        <dbReference type="Pfam" id="PF11838"/>
    </source>
</evidence>
<evidence type="ECO:0000259" key="26">
    <source>
        <dbReference type="Pfam" id="PF17900"/>
    </source>
</evidence>
<dbReference type="Pfam" id="PF11838">
    <property type="entry name" value="ERAP1_C"/>
    <property type="match status" value="1"/>
</dbReference>
<accession>A0AAN9AEN2</accession>
<feature type="site" description="Transition state stabilizer" evidence="21">
    <location>
        <position position="502"/>
    </location>
</feature>
<dbReference type="CDD" id="cd09601">
    <property type="entry name" value="M1_APN-Q_like"/>
    <property type="match status" value="1"/>
</dbReference>
<dbReference type="FunFam" id="1.25.50.20:FF:000001">
    <property type="entry name" value="Aminopeptidase"/>
    <property type="match status" value="1"/>
</dbReference>
<evidence type="ECO:0000256" key="15">
    <source>
        <dbReference type="ARBA" id="ARBA00023049"/>
    </source>
</evidence>
<keyword evidence="22" id="KW-0031">Aminopeptidase</keyword>
<dbReference type="GO" id="GO:0005737">
    <property type="term" value="C:cytoplasm"/>
    <property type="evidence" value="ECO:0007669"/>
    <property type="project" value="TreeGrafter"/>
</dbReference>
<feature type="domain" description="Aminopeptidase N-like N-terminal" evidence="26">
    <location>
        <begin position="133"/>
        <end position="327"/>
    </location>
</feature>
<feature type="domain" description="Peptidase M1 membrane alanine aminopeptidase" evidence="24">
    <location>
        <begin position="361"/>
        <end position="475"/>
    </location>
</feature>
<keyword evidence="15 22" id="KW-0482">Metalloprotease</keyword>
<keyword evidence="28" id="KW-1185">Reference proteome</keyword>
<proteinExistence type="inferred from homology"/>
<dbReference type="PRINTS" id="PR00756">
    <property type="entry name" value="ALADIPTASE"/>
</dbReference>
<evidence type="ECO:0000256" key="2">
    <source>
        <dbReference type="ARBA" id="ARBA00004606"/>
    </source>
</evidence>
<dbReference type="FunFam" id="2.60.40.1730:FF:000012">
    <property type="entry name" value="Aminopeptidase N"/>
    <property type="match status" value="1"/>
</dbReference>
<evidence type="ECO:0000256" key="22">
    <source>
        <dbReference type="RuleBase" id="RU364040"/>
    </source>
</evidence>
<dbReference type="EC" id="3.4.11.-" evidence="22"/>
<evidence type="ECO:0000256" key="7">
    <source>
        <dbReference type="ARBA" id="ARBA00022670"/>
    </source>
</evidence>
<evidence type="ECO:0000256" key="12">
    <source>
        <dbReference type="ARBA" id="ARBA00022833"/>
    </source>
</evidence>
<dbReference type="InterPro" id="IPR014782">
    <property type="entry name" value="Peptidase_M1_dom"/>
</dbReference>
<dbReference type="GO" id="GO:0008270">
    <property type="term" value="F:zinc ion binding"/>
    <property type="evidence" value="ECO:0007669"/>
    <property type="project" value="UniProtKB-UniRule"/>
</dbReference>
<dbReference type="InterPro" id="IPR027268">
    <property type="entry name" value="Peptidase_M4/M1_CTD_sf"/>
</dbReference>
<keyword evidence="5" id="KW-1003">Cell membrane</keyword>
<dbReference type="GO" id="GO:0005615">
    <property type="term" value="C:extracellular space"/>
    <property type="evidence" value="ECO:0007669"/>
    <property type="project" value="TreeGrafter"/>
</dbReference>
<dbReference type="GO" id="GO:0006508">
    <property type="term" value="P:proteolysis"/>
    <property type="evidence" value="ECO:0007669"/>
    <property type="project" value="UniProtKB-KW"/>
</dbReference>
<feature type="binding site" evidence="20">
    <location>
        <position position="456"/>
    </location>
    <ligand>
        <name>Zn(2+)</name>
        <dbReference type="ChEBI" id="CHEBI:29105"/>
        <note>catalytic</note>
    </ligand>
</feature>
<keyword evidence="8 22" id="KW-0812">Transmembrane</keyword>
<name>A0AAN9AEN2_HALRR</name>
<keyword evidence="6" id="KW-0336">GPI-anchor</keyword>
<dbReference type="GO" id="GO:0043171">
    <property type="term" value="P:peptide catabolic process"/>
    <property type="evidence" value="ECO:0007669"/>
    <property type="project" value="TreeGrafter"/>
</dbReference>
<evidence type="ECO:0000313" key="27">
    <source>
        <dbReference type="EMBL" id="KAK7085869.1"/>
    </source>
</evidence>
<dbReference type="FunFam" id="2.60.40.1910:FF:000008">
    <property type="entry name" value="Aminopeptidase"/>
    <property type="match status" value="1"/>
</dbReference>
<dbReference type="Gene3D" id="1.10.390.10">
    <property type="entry name" value="Neutral Protease Domain 2"/>
    <property type="match status" value="2"/>
</dbReference>
<keyword evidence="18" id="KW-0325">Glycoprotein</keyword>
<dbReference type="GO" id="GO:0016285">
    <property type="term" value="F:alanyl aminopeptidase activity"/>
    <property type="evidence" value="ECO:0007669"/>
    <property type="project" value="UniProtKB-EC"/>
</dbReference>
<evidence type="ECO:0000256" key="9">
    <source>
        <dbReference type="ARBA" id="ARBA00022723"/>
    </source>
</evidence>
<keyword evidence="11 22" id="KW-0378">Hydrolase</keyword>
<evidence type="ECO:0000256" key="10">
    <source>
        <dbReference type="ARBA" id="ARBA00022729"/>
    </source>
</evidence>
<keyword evidence="12 20" id="KW-0862">Zinc</keyword>
<evidence type="ECO:0000256" key="11">
    <source>
        <dbReference type="ARBA" id="ARBA00022801"/>
    </source>
</evidence>
<dbReference type="Proteomes" id="UP001381693">
    <property type="component" value="Unassembled WGS sequence"/>
</dbReference>
<protein>
    <recommendedName>
        <fullName evidence="22">Aminopeptidase</fullName>
        <ecNumber evidence="22">3.4.11.-</ecNumber>
    </recommendedName>
</protein>
<feature type="region of interest" description="Disordered" evidence="23">
    <location>
        <begin position="98"/>
        <end position="119"/>
    </location>
</feature>
<dbReference type="Gene3D" id="2.60.40.1910">
    <property type="match status" value="1"/>
</dbReference>
<evidence type="ECO:0000256" key="14">
    <source>
        <dbReference type="ARBA" id="ARBA00022989"/>
    </source>
</evidence>
<evidence type="ECO:0000256" key="5">
    <source>
        <dbReference type="ARBA" id="ARBA00022475"/>
    </source>
</evidence>
<evidence type="ECO:0000259" key="24">
    <source>
        <dbReference type="Pfam" id="PF01433"/>
    </source>
</evidence>
<keyword evidence="9 20" id="KW-0479">Metal-binding</keyword>
<evidence type="ECO:0000256" key="3">
    <source>
        <dbReference type="ARBA" id="ARBA00004609"/>
    </source>
</evidence>
<evidence type="ECO:0000256" key="20">
    <source>
        <dbReference type="PIRSR" id="PIRSR634016-3"/>
    </source>
</evidence>
<evidence type="ECO:0000256" key="1">
    <source>
        <dbReference type="ARBA" id="ARBA00000098"/>
    </source>
</evidence>
<dbReference type="Gene3D" id="1.25.50.20">
    <property type="match status" value="1"/>
</dbReference>
<evidence type="ECO:0000256" key="6">
    <source>
        <dbReference type="ARBA" id="ARBA00022622"/>
    </source>
</evidence>
<dbReference type="GO" id="GO:0005886">
    <property type="term" value="C:plasma membrane"/>
    <property type="evidence" value="ECO:0007669"/>
    <property type="project" value="UniProtKB-SubCell"/>
</dbReference>
<comment type="cofactor">
    <cofactor evidence="20 22">
        <name>Zn(2+)</name>
        <dbReference type="ChEBI" id="CHEBI:29105"/>
    </cofactor>
    <text evidence="20 22">Binds 1 zinc ion per subunit.</text>
</comment>
<keyword evidence="13" id="KW-0735">Signal-anchor</keyword>
<evidence type="ECO:0000313" key="28">
    <source>
        <dbReference type="Proteomes" id="UP001381693"/>
    </source>
</evidence>
<feature type="domain" description="ERAP1-like C-terminal" evidence="25">
    <location>
        <begin position="636"/>
        <end position="903"/>
    </location>
</feature>
<feature type="non-terminal residue" evidence="27">
    <location>
        <position position="904"/>
    </location>
</feature>
<dbReference type="PANTHER" id="PTHR11533:SF294">
    <property type="entry name" value="THYROTROPIN-RELEASING HORMONE-DEGRADING ECTOENZYME"/>
    <property type="match status" value="1"/>
</dbReference>
<evidence type="ECO:0000256" key="21">
    <source>
        <dbReference type="PIRSR" id="PIRSR634016-4"/>
    </source>
</evidence>
<evidence type="ECO:0000256" key="18">
    <source>
        <dbReference type="ARBA" id="ARBA00023180"/>
    </source>
</evidence>